<accession>A0ABW7PV53</accession>
<evidence type="ECO:0000313" key="3">
    <source>
        <dbReference type="Proteomes" id="UP001611251"/>
    </source>
</evidence>
<reference evidence="2 3" key="1">
    <citation type="submission" date="2024-08" db="EMBL/GenBank/DDBJ databases">
        <title>Pantoea ronii - a newly identified human opportunistic pathogen.</title>
        <authorList>
            <person name="Keidar-Friedman D."/>
            <person name="Sorek N."/>
            <person name="Leshin-Carmel D."/>
            <person name="Tsur A."/>
            <person name="Amsalem M."/>
            <person name="Tolkach D."/>
            <person name="Brosh-Nissimov T."/>
        </authorList>
    </citation>
    <scope>NUCLEOTIDE SEQUENCE [LARGE SCALE GENOMIC DNA]</scope>
    <source>
        <strain evidence="2 3">AA23256</strain>
    </source>
</reference>
<proteinExistence type="predicted"/>
<comment type="caution">
    <text evidence="2">The sequence shown here is derived from an EMBL/GenBank/DDBJ whole genome shotgun (WGS) entry which is preliminary data.</text>
</comment>
<dbReference type="Pfam" id="PF06904">
    <property type="entry name" value="Extensin-like_C"/>
    <property type="match status" value="1"/>
</dbReference>
<evidence type="ECO:0000313" key="2">
    <source>
        <dbReference type="EMBL" id="MFH8134063.1"/>
    </source>
</evidence>
<dbReference type="Proteomes" id="UP001611251">
    <property type="component" value="Unassembled WGS sequence"/>
</dbReference>
<feature type="domain" description="Extensin-like C-terminal" evidence="1">
    <location>
        <begin position="59"/>
        <end position="232"/>
    </location>
</feature>
<dbReference type="InterPro" id="IPR009683">
    <property type="entry name" value="Extensin-like_C"/>
</dbReference>
<protein>
    <submittedName>
        <fullName evidence="2">Extensin family protein</fullName>
    </submittedName>
</protein>
<gene>
    <name evidence="2" type="ORF">ABU178_07730</name>
</gene>
<dbReference type="RefSeq" id="WP_397213538.1">
    <property type="nucleotide sequence ID" value="NZ_JBGFSN010000004.1"/>
</dbReference>
<evidence type="ECO:0000259" key="1">
    <source>
        <dbReference type="Pfam" id="PF06904"/>
    </source>
</evidence>
<keyword evidence="3" id="KW-1185">Reference proteome</keyword>
<organism evidence="2 3">
    <name type="scientific">Pantoea osteomyelitidis</name>
    <dbReference type="NCBI Taxonomy" id="3230026"/>
    <lineage>
        <taxon>Bacteria</taxon>
        <taxon>Pseudomonadati</taxon>
        <taxon>Pseudomonadota</taxon>
        <taxon>Gammaproteobacteria</taxon>
        <taxon>Enterobacterales</taxon>
        <taxon>Erwiniaceae</taxon>
        <taxon>Pantoea</taxon>
    </lineage>
</organism>
<dbReference type="EMBL" id="JBGFSN010000004">
    <property type="protein sequence ID" value="MFH8134063.1"/>
    <property type="molecule type" value="Genomic_DNA"/>
</dbReference>
<name>A0ABW7PV53_9GAMM</name>
<sequence>MRALILLVVLVGIGWWSLPWLKHNLPAQYNPFTPLSVTDAPGWITRYKLERLEHDPAACLAVMQRAQQAGLVTFREVPAMRGACPIQRPLRIQRFGAVSLSSSFLASCPMAVASTMYVLRSSAIIQQSELHSPLARISHVGSYACRNIYHRSQGRLSEHASADAWDVTGFQLRNGVWLEVGKNWRKPAASSQLLQALWRNGCNSFGNALGPDYNAAHATHFHLGMRGAGYCR</sequence>